<evidence type="ECO:0000256" key="7">
    <source>
        <dbReference type="ARBA" id="ARBA00022801"/>
    </source>
</evidence>
<comment type="subcellular location">
    <subcellularLocation>
        <location evidence="3">Nucleus</location>
    </subcellularLocation>
</comment>
<proteinExistence type="inferred from homology"/>
<protein>
    <recommendedName>
        <fullName evidence="4">exodeoxyribonuclease III</fullName>
        <ecNumber evidence="4">3.1.11.2</ecNumber>
    </recommendedName>
</protein>
<dbReference type="FunFam" id="3.30.420.10:FF:000046">
    <property type="entry name" value="Three prime repair exonuclease 1"/>
    <property type="match status" value="1"/>
</dbReference>
<sequence length="255" mass="28037">MGRVSQQLCRLPCSVKTITMSKGPRAETFVFLDLEATGLPSIDPEIAELSLFAVHRSSLENPEHDESGTPLPPRVMDKLTLCMSPERPFTAKASEITGLSCEGLARCRKAGFDGTVVQTLQAFLSRQEGPVCLVAHNGFDYDFPLLCMELQRLGADLPQDTVCLDTLAALRGLDRAHSHGTRAQGGKSYSLGSLFRRYFQAEPNAAHSAEGDVHTLLMVFLHRAAELLTWADEQALSWAHVEPMYMPPDDPRLEA</sequence>
<keyword evidence="7" id="KW-0378">Hydrolase</keyword>
<dbReference type="Gene3D" id="3.30.420.10">
    <property type="entry name" value="Ribonuclease H-like superfamily/Ribonuclease H"/>
    <property type="match status" value="1"/>
</dbReference>
<dbReference type="SUPFAM" id="SSF53098">
    <property type="entry name" value="Ribonuclease H-like"/>
    <property type="match status" value="1"/>
</dbReference>
<dbReference type="SMART" id="SM00479">
    <property type="entry name" value="EXOIII"/>
    <property type="match status" value="1"/>
</dbReference>
<evidence type="ECO:0000256" key="3">
    <source>
        <dbReference type="ARBA" id="ARBA00004123"/>
    </source>
</evidence>
<keyword evidence="9" id="KW-0460">Magnesium</keyword>
<dbReference type="EMBL" id="MKHE01000034">
    <property type="protein sequence ID" value="OWJ99307.1"/>
    <property type="molecule type" value="Genomic_DNA"/>
</dbReference>
<dbReference type="GO" id="GO:0006308">
    <property type="term" value="P:DNA catabolic process"/>
    <property type="evidence" value="ECO:0007669"/>
    <property type="project" value="TreeGrafter"/>
</dbReference>
<dbReference type="PANTHER" id="PTHR13058">
    <property type="entry name" value="THREE PRIME REPAIR EXONUCLEASE 1, 2"/>
    <property type="match status" value="1"/>
</dbReference>
<evidence type="ECO:0000259" key="12">
    <source>
        <dbReference type="SMART" id="SM00479"/>
    </source>
</evidence>
<keyword evidence="10" id="KW-0539">Nucleus</keyword>
<feature type="domain" description="Exonuclease" evidence="12">
    <location>
        <begin position="28"/>
        <end position="229"/>
    </location>
</feature>
<dbReference type="Proteomes" id="UP000242450">
    <property type="component" value="Chromosome X"/>
</dbReference>
<dbReference type="GO" id="GO:0005737">
    <property type="term" value="C:cytoplasm"/>
    <property type="evidence" value="ECO:0007669"/>
    <property type="project" value="TreeGrafter"/>
</dbReference>
<keyword evidence="5" id="KW-0540">Nuclease</keyword>
<evidence type="ECO:0000256" key="10">
    <source>
        <dbReference type="ARBA" id="ARBA00023242"/>
    </source>
</evidence>
<evidence type="ECO:0000256" key="2">
    <source>
        <dbReference type="ARBA" id="ARBA00001946"/>
    </source>
</evidence>
<comment type="caution">
    <text evidence="13">The sequence shown here is derived from an EMBL/GenBank/DDBJ whole genome shotgun (WGS) entry which is preliminary data.</text>
</comment>
<dbReference type="InterPro" id="IPR013520">
    <property type="entry name" value="Ribonucl_H"/>
</dbReference>
<dbReference type="CDD" id="cd06136">
    <property type="entry name" value="TREX1_2"/>
    <property type="match status" value="1"/>
</dbReference>
<dbReference type="EC" id="3.1.11.2" evidence="4"/>
<evidence type="ECO:0000256" key="4">
    <source>
        <dbReference type="ARBA" id="ARBA00012115"/>
    </source>
</evidence>
<dbReference type="OrthoDB" id="10250935at2759"/>
<comment type="cofactor">
    <cofactor evidence="2">
        <name>Mg(2+)</name>
        <dbReference type="ChEBI" id="CHEBI:18420"/>
    </cofactor>
</comment>
<reference evidence="13 14" key="1">
    <citation type="journal article" date="2018" name="Mol. Genet. Genomics">
        <title>The red deer Cervus elaphus genome CerEla1.0: sequencing, annotating, genes, and chromosomes.</title>
        <authorList>
            <person name="Bana N.A."/>
            <person name="Nyiri A."/>
            <person name="Nagy J."/>
            <person name="Frank K."/>
            <person name="Nagy T."/>
            <person name="Steger V."/>
            <person name="Schiller M."/>
            <person name="Lakatos P."/>
            <person name="Sugar L."/>
            <person name="Horn P."/>
            <person name="Barta E."/>
            <person name="Orosz L."/>
        </authorList>
    </citation>
    <scope>NUCLEOTIDE SEQUENCE [LARGE SCALE GENOMIC DNA]</scope>
    <source>
        <strain evidence="13">Hungarian</strain>
    </source>
</reference>
<dbReference type="GO" id="GO:0046872">
    <property type="term" value="F:metal ion binding"/>
    <property type="evidence" value="ECO:0007669"/>
    <property type="project" value="UniProtKB-KW"/>
</dbReference>
<evidence type="ECO:0000256" key="9">
    <source>
        <dbReference type="ARBA" id="ARBA00022842"/>
    </source>
</evidence>
<name>A0A212BZX8_CEREH</name>
<dbReference type="GO" id="GO:0008311">
    <property type="term" value="F:double-stranded DNA 3'-5' DNA exonuclease activity"/>
    <property type="evidence" value="ECO:0007669"/>
    <property type="project" value="UniProtKB-EC"/>
</dbReference>
<dbReference type="PANTHER" id="PTHR13058:SF24">
    <property type="entry name" value="THREE PRIME REPAIR EXONUCLEASE 2"/>
    <property type="match status" value="1"/>
</dbReference>
<dbReference type="GO" id="GO:0006281">
    <property type="term" value="P:DNA repair"/>
    <property type="evidence" value="ECO:0007669"/>
    <property type="project" value="UniProtKB-ARBA"/>
</dbReference>
<evidence type="ECO:0000313" key="14">
    <source>
        <dbReference type="Proteomes" id="UP000242450"/>
    </source>
</evidence>
<dbReference type="GO" id="GO:0003677">
    <property type="term" value="F:DNA binding"/>
    <property type="evidence" value="ECO:0007669"/>
    <property type="project" value="UniProtKB-ARBA"/>
</dbReference>
<comment type="similarity">
    <text evidence="11">Belongs to the exonuclease superfamily. TREX family.</text>
</comment>
<comment type="catalytic activity">
    <reaction evidence="1">
        <text>Exonucleolytic cleavage in the 3'- to 5'-direction to yield nucleoside 5'-phosphates.</text>
        <dbReference type="EC" id="3.1.11.2"/>
    </reaction>
</comment>
<evidence type="ECO:0000256" key="6">
    <source>
        <dbReference type="ARBA" id="ARBA00022723"/>
    </source>
</evidence>
<accession>A0A212BZX8</accession>
<dbReference type="GO" id="GO:0005634">
    <property type="term" value="C:nucleus"/>
    <property type="evidence" value="ECO:0007669"/>
    <property type="project" value="UniProtKB-SubCell"/>
</dbReference>
<dbReference type="InterPro" id="IPR012337">
    <property type="entry name" value="RNaseH-like_sf"/>
</dbReference>
<dbReference type="InterPro" id="IPR040393">
    <property type="entry name" value="TREX1/2"/>
</dbReference>
<dbReference type="AlphaFoldDB" id="A0A212BZX8"/>
<dbReference type="InterPro" id="IPR036397">
    <property type="entry name" value="RNaseH_sf"/>
</dbReference>
<evidence type="ECO:0000256" key="8">
    <source>
        <dbReference type="ARBA" id="ARBA00022839"/>
    </source>
</evidence>
<evidence type="ECO:0000313" key="13">
    <source>
        <dbReference type="EMBL" id="OWJ99307.1"/>
    </source>
</evidence>
<evidence type="ECO:0000256" key="5">
    <source>
        <dbReference type="ARBA" id="ARBA00022722"/>
    </source>
</evidence>
<organism evidence="13 14">
    <name type="scientific">Cervus elaphus hippelaphus</name>
    <name type="common">European red deer</name>
    <dbReference type="NCBI Taxonomy" id="46360"/>
    <lineage>
        <taxon>Eukaryota</taxon>
        <taxon>Metazoa</taxon>
        <taxon>Chordata</taxon>
        <taxon>Craniata</taxon>
        <taxon>Vertebrata</taxon>
        <taxon>Euteleostomi</taxon>
        <taxon>Mammalia</taxon>
        <taxon>Eutheria</taxon>
        <taxon>Laurasiatheria</taxon>
        <taxon>Artiodactyla</taxon>
        <taxon>Ruminantia</taxon>
        <taxon>Pecora</taxon>
        <taxon>Cervidae</taxon>
        <taxon>Cervinae</taxon>
        <taxon>Cervus</taxon>
    </lineage>
</organism>
<keyword evidence="6" id="KW-0479">Metal-binding</keyword>
<evidence type="ECO:0000256" key="11">
    <source>
        <dbReference type="ARBA" id="ARBA00025769"/>
    </source>
</evidence>
<keyword evidence="8" id="KW-0269">Exonuclease</keyword>
<keyword evidence="14" id="KW-1185">Reference proteome</keyword>
<gene>
    <name evidence="13" type="ORF">Celaphus_00009646</name>
</gene>
<evidence type="ECO:0000256" key="1">
    <source>
        <dbReference type="ARBA" id="ARBA00000493"/>
    </source>
</evidence>